<proteinExistence type="predicted"/>
<accession>A0AAV7SFP9</accession>
<dbReference type="AlphaFoldDB" id="A0AAV7SFP9"/>
<keyword evidence="2" id="KW-1185">Reference proteome</keyword>
<reference evidence="1" key="1">
    <citation type="journal article" date="2022" name="bioRxiv">
        <title>Sequencing and chromosome-scale assembly of the giantPleurodeles waltlgenome.</title>
        <authorList>
            <person name="Brown T."/>
            <person name="Elewa A."/>
            <person name="Iarovenko S."/>
            <person name="Subramanian E."/>
            <person name="Araus A.J."/>
            <person name="Petzold A."/>
            <person name="Susuki M."/>
            <person name="Suzuki K.-i.T."/>
            <person name="Hayashi T."/>
            <person name="Toyoda A."/>
            <person name="Oliveira C."/>
            <person name="Osipova E."/>
            <person name="Leigh N.D."/>
            <person name="Simon A."/>
            <person name="Yun M.H."/>
        </authorList>
    </citation>
    <scope>NUCLEOTIDE SEQUENCE</scope>
    <source>
        <strain evidence="1">20211129_DDA</strain>
        <tissue evidence="1">Liver</tissue>
    </source>
</reference>
<organism evidence="1 2">
    <name type="scientific">Pleurodeles waltl</name>
    <name type="common">Iberian ribbed newt</name>
    <dbReference type="NCBI Taxonomy" id="8319"/>
    <lineage>
        <taxon>Eukaryota</taxon>
        <taxon>Metazoa</taxon>
        <taxon>Chordata</taxon>
        <taxon>Craniata</taxon>
        <taxon>Vertebrata</taxon>
        <taxon>Euteleostomi</taxon>
        <taxon>Amphibia</taxon>
        <taxon>Batrachia</taxon>
        <taxon>Caudata</taxon>
        <taxon>Salamandroidea</taxon>
        <taxon>Salamandridae</taxon>
        <taxon>Pleurodelinae</taxon>
        <taxon>Pleurodeles</taxon>
    </lineage>
</organism>
<name>A0AAV7SFP9_PLEWA</name>
<evidence type="ECO:0000313" key="2">
    <source>
        <dbReference type="Proteomes" id="UP001066276"/>
    </source>
</evidence>
<comment type="caution">
    <text evidence="1">The sequence shown here is derived from an EMBL/GenBank/DDBJ whole genome shotgun (WGS) entry which is preliminary data.</text>
</comment>
<dbReference type="Proteomes" id="UP001066276">
    <property type="component" value="Chromosome 4_2"/>
</dbReference>
<dbReference type="EMBL" id="JANPWB010000008">
    <property type="protein sequence ID" value="KAJ1162970.1"/>
    <property type="molecule type" value="Genomic_DNA"/>
</dbReference>
<evidence type="ECO:0000313" key="1">
    <source>
        <dbReference type="EMBL" id="KAJ1162970.1"/>
    </source>
</evidence>
<protein>
    <submittedName>
        <fullName evidence="1">Uncharacterized protein</fullName>
    </submittedName>
</protein>
<sequence length="85" mass="9803">MAGTEPESRNAMIYSREKNDLGPLRAQFAFLCVPLEVHQRMKRSGTWVEHRRRFFPALTVPIAKKVLSVKIRKVQQLILEPASEV</sequence>
<gene>
    <name evidence="1" type="ORF">NDU88_003434</name>
</gene>